<evidence type="ECO:0000259" key="1">
    <source>
        <dbReference type="PROSITE" id="PS51384"/>
    </source>
</evidence>
<dbReference type="Gene3D" id="3.40.50.80">
    <property type="entry name" value="Nucleotide-binding domain of ferredoxin-NADP reductase (FNR) module"/>
    <property type="match status" value="1"/>
</dbReference>
<gene>
    <name evidence="2" type="ORF">J2S59_000485</name>
</gene>
<dbReference type="InterPro" id="IPR013113">
    <property type="entry name" value="SIP_FAD-bd"/>
</dbReference>
<dbReference type="PANTHER" id="PTHR30157">
    <property type="entry name" value="FERRIC REDUCTASE, NADPH-DEPENDENT"/>
    <property type="match status" value="1"/>
</dbReference>
<evidence type="ECO:0000313" key="3">
    <source>
        <dbReference type="Proteomes" id="UP001240447"/>
    </source>
</evidence>
<dbReference type="PROSITE" id="PS51384">
    <property type="entry name" value="FAD_FR"/>
    <property type="match status" value="1"/>
</dbReference>
<reference evidence="2 3" key="1">
    <citation type="submission" date="2023-07" db="EMBL/GenBank/DDBJ databases">
        <title>Sequencing the genomes of 1000 actinobacteria strains.</title>
        <authorList>
            <person name="Klenk H.-P."/>
        </authorList>
    </citation>
    <scope>NUCLEOTIDE SEQUENCE [LARGE SCALE GENOMIC DNA]</scope>
    <source>
        <strain evidence="2 3">GD13</strain>
    </source>
</reference>
<organism evidence="2 3">
    <name type="scientific">Nocardioides massiliensis</name>
    <dbReference type="NCBI Taxonomy" id="1325935"/>
    <lineage>
        <taxon>Bacteria</taxon>
        <taxon>Bacillati</taxon>
        <taxon>Actinomycetota</taxon>
        <taxon>Actinomycetes</taxon>
        <taxon>Propionibacteriales</taxon>
        <taxon>Nocardioidaceae</taxon>
        <taxon>Nocardioides</taxon>
    </lineage>
</organism>
<sequence>MTVLTQAAPWRFFDAHVVAVQALSPSFVRITLRGPDLADFADNGLDQRFKLLLPAADGGFTHLPRAEDWYAGWRALPDAQRPALRTYTVRAVRPEAHEVDVDMVRHGLTGPASTFAERAAIGDEVVLLGPNARFDGPHGGLEFRPPADHLGPYLLAGDETAVPAIAVILEQLPEQAYGEVVLEVPHAEDRLPLVAPPQLRITWVAREGAPYGSALTPAVIAAVEDLDLPALLVGQDVEETGAADDEVLWDVPEAAAGDAAPSLYAWLAGEARSITGLRRHLVREVGVDKRAVAFMGYWRQGVSGS</sequence>
<dbReference type="Proteomes" id="UP001240447">
    <property type="component" value="Unassembled WGS sequence"/>
</dbReference>
<dbReference type="SUPFAM" id="SSF63380">
    <property type="entry name" value="Riboflavin synthase domain-like"/>
    <property type="match status" value="1"/>
</dbReference>
<name>A0ABT9NJT4_9ACTN</name>
<dbReference type="InterPro" id="IPR007037">
    <property type="entry name" value="SIP_rossman_dom"/>
</dbReference>
<dbReference type="InterPro" id="IPR017927">
    <property type="entry name" value="FAD-bd_FR_type"/>
</dbReference>
<dbReference type="Pfam" id="PF04954">
    <property type="entry name" value="SIP"/>
    <property type="match status" value="1"/>
</dbReference>
<dbReference type="Gene3D" id="2.40.30.10">
    <property type="entry name" value="Translation factors"/>
    <property type="match status" value="1"/>
</dbReference>
<dbReference type="RefSeq" id="WP_068121569.1">
    <property type="nucleotide sequence ID" value="NZ_CCXJ01000385.1"/>
</dbReference>
<dbReference type="EMBL" id="JAUSQM010000001">
    <property type="protein sequence ID" value="MDP9820676.1"/>
    <property type="molecule type" value="Genomic_DNA"/>
</dbReference>
<protein>
    <submittedName>
        <fullName evidence="2">NADPH-dependent ferric siderophore reductase</fullName>
    </submittedName>
</protein>
<dbReference type="InterPro" id="IPR039374">
    <property type="entry name" value="SIP_fam"/>
</dbReference>
<dbReference type="CDD" id="cd06193">
    <property type="entry name" value="siderophore_interacting"/>
    <property type="match status" value="1"/>
</dbReference>
<dbReference type="InterPro" id="IPR017938">
    <property type="entry name" value="Riboflavin_synthase-like_b-brl"/>
</dbReference>
<comment type="caution">
    <text evidence="2">The sequence shown here is derived from an EMBL/GenBank/DDBJ whole genome shotgun (WGS) entry which is preliminary data.</text>
</comment>
<dbReference type="Pfam" id="PF08021">
    <property type="entry name" value="FAD_binding_9"/>
    <property type="match status" value="1"/>
</dbReference>
<keyword evidence="3" id="KW-1185">Reference proteome</keyword>
<proteinExistence type="predicted"/>
<dbReference type="PANTHER" id="PTHR30157:SF0">
    <property type="entry name" value="NADPH-DEPENDENT FERRIC-CHELATE REDUCTASE"/>
    <property type="match status" value="1"/>
</dbReference>
<evidence type="ECO:0000313" key="2">
    <source>
        <dbReference type="EMBL" id="MDP9820676.1"/>
    </source>
</evidence>
<dbReference type="InterPro" id="IPR039261">
    <property type="entry name" value="FNR_nucleotide-bd"/>
</dbReference>
<feature type="domain" description="FAD-binding FR-type" evidence="1">
    <location>
        <begin position="10"/>
        <end position="137"/>
    </location>
</feature>
<accession>A0ABT9NJT4</accession>